<feature type="region of interest" description="Disordered" evidence="1">
    <location>
        <begin position="55"/>
        <end position="83"/>
    </location>
</feature>
<proteinExistence type="predicted"/>
<dbReference type="Proteomes" id="UP000193920">
    <property type="component" value="Unassembled WGS sequence"/>
</dbReference>
<name>A0A1Y2BWW1_9FUNG</name>
<protein>
    <submittedName>
        <fullName evidence="2">Uncharacterized protein</fullName>
    </submittedName>
</protein>
<keyword evidence="3" id="KW-1185">Reference proteome</keyword>
<dbReference type="AlphaFoldDB" id="A0A1Y2BWW1"/>
<dbReference type="EMBL" id="MCOG01000133">
    <property type="protein sequence ID" value="ORY39236.1"/>
    <property type="molecule type" value="Genomic_DNA"/>
</dbReference>
<accession>A0A1Y2BWW1</accession>
<reference evidence="2 3" key="1">
    <citation type="submission" date="2016-08" db="EMBL/GenBank/DDBJ databases">
        <title>A Parts List for Fungal Cellulosomes Revealed by Comparative Genomics.</title>
        <authorList>
            <consortium name="DOE Joint Genome Institute"/>
            <person name="Haitjema C.H."/>
            <person name="Gilmore S.P."/>
            <person name="Henske J.K."/>
            <person name="Solomon K.V."/>
            <person name="De Groot R."/>
            <person name="Kuo A."/>
            <person name="Mondo S.J."/>
            <person name="Salamov A.A."/>
            <person name="Labutti K."/>
            <person name="Zhao Z."/>
            <person name="Chiniquy J."/>
            <person name="Barry K."/>
            <person name="Brewer H.M."/>
            <person name="Purvine S.O."/>
            <person name="Wright A.T."/>
            <person name="Boxma B."/>
            <person name="Van Alen T."/>
            <person name="Hackstein J.H."/>
            <person name="Baker S.E."/>
            <person name="Grigoriev I.V."/>
            <person name="O'Malley M.A."/>
        </authorList>
    </citation>
    <scope>NUCLEOTIDE SEQUENCE [LARGE SCALE GENOMIC DNA]</scope>
    <source>
        <strain evidence="2 3">G1</strain>
    </source>
</reference>
<sequence>MATEEVVVESRKPQNVKVTKCPECGSSVEYNQPENNQSFKIKCYNCQYQFSPIEEKPKTKEGEKKNEKPSFFSRSGKTGTGKY</sequence>
<gene>
    <name evidence="2" type="ORF">LY90DRAFT_46328</name>
</gene>
<organism evidence="2 3">
    <name type="scientific">Neocallimastix californiae</name>
    <dbReference type="NCBI Taxonomy" id="1754190"/>
    <lineage>
        <taxon>Eukaryota</taxon>
        <taxon>Fungi</taxon>
        <taxon>Fungi incertae sedis</taxon>
        <taxon>Chytridiomycota</taxon>
        <taxon>Chytridiomycota incertae sedis</taxon>
        <taxon>Neocallimastigomycetes</taxon>
        <taxon>Neocallimastigales</taxon>
        <taxon>Neocallimastigaceae</taxon>
        <taxon>Neocallimastix</taxon>
    </lineage>
</organism>
<evidence type="ECO:0000313" key="3">
    <source>
        <dbReference type="Proteomes" id="UP000193920"/>
    </source>
</evidence>
<comment type="caution">
    <text evidence="2">The sequence shown here is derived from an EMBL/GenBank/DDBJ whole genome shotgun (WGS) entry which is preliminary data.</text>
</comment>
<feature type="compositionally biased region" description="Basic and acidic residues" evidence="1">
    <location>
        <begin position="55"/>
        <end position="68"/>
    </location>
</feature>
<evidence type="ECO:0000256" key="1">
    <source>
        <dbReference type="SAM" id="MobiDB-lite"/>
    </source>
</evidence>
<evidence type="ECO:0000313" key="2">
    <source>
        <dbReference type="EMBL" id="ORY39236.1"/>
    </source>
</evidence>